<evidence type="ECO:0000256" key="6">
    <source>
        <dbReference type="ARBA" id="ARBA00022692"/>
    </source>
</evidence>
<evidence type="ECO:0000256" key="9">
    <source>
        <dbReference type="SAM" id="Phobius"/>
    </source>
</evidence>
<dbReference type="Gene3D" id="1.20.1640.10">
    <property type="entry name" value="Multidrug efflux transporter AcrB transmembrane domain"/>
    <property type="match status" value="2"/>
</dbReference>
<dbReference type="eggNOG" id="COG0841">
    <property type="taxonomic scope" value="Bacteria"/>
</dbReference>
<dbReference type="NCBIfam" id="TIGR00915">
    <property type="entry name" value="2A0602"/>
    <property type="match status" value="1"/>
</dbReference>
<dbReference type="SUPFAM" id="SSF82693">
    <property type="entry name" value="Multidrug efflux transporter AcrB pore domain, PN1, PN2, PC1 and PC2 subdomains"/>
    <property type="match status" value="4"/>
</dbReference>
<feature type="transmembrane region" description="Helical" evidence="9">
    <location>
        <begin position="924"/>
        <end position="949"/>
    </location>
</feature>
<feature type="transmembrane region" description="Helical" evidence="9">
    <location>
        <begin position="438"/>
        <end position="462"/>
    </location>
</feature>
<keyword evidence="8 9" id="KW-0472">Membrane</keyword>
<dbReference type="Gene3D" id="3.30.70.1430">
    <property type="entry name" value="Multidrug efflux transporter AcrB pore domain"/>
    <property type="match status" value="2"/>
</dbReference>
<dbReference type="NCBIfam" id="NF000282">
    <property type="entry name" value="RND_permease_1"/>
    <property type="match status" value="1"/>
</dbReference>
<evidence type="ECO:0000256" key="2">
    <source>
        <dbReference type="ARBA" id="ARBA00010942"/>
    </source>
</evidence>
<dbReference type="InterPro" id="IPR027463">
    <property type="entry name" value="AcrB_DN_DC_subdom"/>
</dbReference>
<dbReference type="Gene3D" id="3.30.70.1440">
    <property type="entry name" value="Multidrug efflux transporter AcrB pore domain"/>
    <property type="match status" value="1"/>
</dbReference>
<feature type="transmembrane region" description="Helical" evidence="9">
    <location>
        <begin position="370"/>
        <end position="391"/>
    </location>
</feature>
<dbReference type="RefSeq" id="WP_009179851.1">
    <property type="nucleotide sequence ID" value="NZ_CM001368.1"/>
</dbReference>
<dbReference type="Pfam" id="PF00873">
    <property type="entry name" value="ACR_tran"/>
    <property type="match status" value="1"/>
</dbReference>
<dbReference type="AlphaFoldDB" id="G7QDA0"/>
<feature type="transmembrane region" description="Helical" evidence="9">
    <location>
        <begin position="537"/>
        <end position="558"/>
    </location>
</feature>
<dbReference type="Gene3D" id="3.30.2090.10">
    <property type="entry name" value="Multidrug efflux transporter AcrB TolC docking domain, DN and DC subdomains"/>
    <property type="match status" value="2"/>
</dbReference>
<proteinExistence type="inferred from homology"/>
<evidence type="ECO:0000256" key="5">
    <source>
        <dbReference type="ARBA" id="ARBA00022519"/>
    </source>
</evidence>
<dbReference type="InterPro" id="IPR001036">
    <property type="entry name" value="Acrflvin-R"/>
</dbReference>
<dbReference type="GO" id="GO:0042910">
    <property type="term" value="F:xenobiotic transmembrane transporter activity"/>
    <property type="evidence" value="ECO:0007669"/>
    <property type="project" value="TreeGrafter"/>
</dbReference>
<comment type="subcellular location">
    <subcellularLocation>
        <location evidence="1">Cell inner membrane</location>
        <topology evidence="1">Multi-pass membrane protein</topology>
    </subcellularLocation>
</comment>
<dbReference type="EMBL" id="CM001368">
    <property type="protein sequence ID" value="EHJ46406.1"/>
    <property type="molecule type" value="Genomic_DNA"/>
</dbReference>
<evidence type="ECO:0000313" key="10">
    <source>
        <dbReference type="EMBL" id="EHJ46406.1"/>
    </source>
</evidence>
<dbReference type="HOGENOM" id="CLU_002755_1_1_7"/>
<feature type="transmembrane region" description="Helical" evidence="9">
    <location>
        <begin position="871"/>
        <end position="889"/>
    </location>
</feature>
<accession>G7QDA0</accession>
<feature type="transmembrane region" description="Helical" evidence="9">
    <location>
        <begin position="1001"/>
        <end position="1027"/>
    </location>
</feature>
<dbReference type="SUPFAM" id="SSF82866">
    <property type="entry name" value="Multidrug efflux transporter AcrB transmembrane domain"/>
    <property type="match status" value="2"/>
</dbReference>
<evidence type="ECO:0000256" key="7">
    <source>
        <dbReference type="ARBA" id="ARBA00022989"/>
    </source>
</evidence>
<name>G7QDA0_9BACT</name>
<evidence type="ECO:0000256" key="8">
    <source>
        <dbReference type="ARBA" id="ARBA00023136"/>
    </source>
</evidence>
<dbReference type="PANTHER" id="PTHR32063">
    <property type="match status" value="1"/>
</dbReference>
<dbReference type="PRINTS" id="PR00702">
    <property type="entry name" value="ACRIFLAVINRP"/>
</dbReference>
<reference evidence="11" key="1">
    <citation type="journal article" date="2015" name="Genome Announc.">
        <title>High-Quality Draft Genome Sequence of Desulfovibrio carbinoliphilus FW-101-2B, an Organic Acid-Oxidizing Sulfate-Reducing Bacterium Isolated from Uranium(VI)-Contaminated Groundwater.</title>
        <authorList>
            <person name="Ramsay B.D."/>
            <person name="Hwang C."/>
            <person name="Woo H.L."/>
            <person name="Carroll S.L."/>
            <person name="Lucas S."/>
            <person name="Han J."/>
            <person name="Lapidus A.L."/>
            <person name="Cheng J.F."/>
            <person name="Goodwin L.A."/>
            <person name="Pitluck S."/>
            <person name="Peters L."/>
            <person name="Chertkov O."/>
            <person name="Held B."/>
            <person name="Detter J.C."/>
            <person name="Han C.S."/>
            <person name="Tapia R."/>
            <person name="Land M.L."/>
            <person name="Hauser L.J."/>
            <person name="Kyrpides N.C."/>
            <person name="Ivanova N.N."/>
            <person name="Mikhailova N."/>
            <person name="Pagani I."/>
            <person name="Woyke T."/>
            <person name="Arkin A.P."/>
            <person name="Dehal P."/>
            <person name="Chivian D."/>
            <person name="Criddle C.S."/>
            <person name="Wu W."/>
            <person name="Chakraborty R."/>
            <person name="Hazen T.C."/>
            <person name="Fields M.W."/>
        </authorList>
    </citation>
    <scope>NUCLEOTIDE SEQUENCE [LARGE SCALE GENOMIC DNA]</scope>
    <source>
        <strain evidence="11">FW-101-2B</strain>
    </source>
</reference>
<keyword evidence="4" id="KW-1003">Cell membrane</keyword>
<dbReference type="InterPro" id="IPR004764">
    <property type="entry name" value="MdtF-like"/>
</dbReference>
<dbReference type="GO" id="GO:0015562">
    <property type="term" value="F:efflux transmembrane transporter activity"/>
    <property type="evidence" value="ECO:0007669"/>
    <property type="project" value="InterPro"/>
</dbReference>
<evidence type="ECO:0000256" key="1">
    <source>
        <dbReference type="ARBA" id="ARBA00004429"/>
    </source>
</evidence>
<evidence type="ECO:0000256" key="4">
    <source>
        <dbReference type="ARBA" id="ARBA00022475"/>
    </source>
</evidence>
<feature type="transmembrane region" description="Helical" evidence="9">
    <location>
        <begin position="344"/>
        <end position="363"/>
    </location>
</feature>
<dbReference type="SUPFAM" id="SSF82714">
    <property type="entry name" value="Multidrug efflux transporter AcrB TolC docking domain, DN and DC subdomains"/>
    <property type="match status" value="2"/>
</dbReference>
<sequence>MISRFFLGRPVFSIVISLVIILAGLAAIKSLPIAQYPDIVPPEVNVTTAYPGASPEVIAATVAAPLEQQINGVDNMLYMRSTSSGDGSLSMTVTFAVGTNPDQNTINVNNRVQAALTTLPTEVQRQGVTVRKKSSNILQVVTFESPTKRYDAVYISNYVLVNVLDELKRLPGVGDASIFGAQDYSMRVWLRPDKLAQLKLTPGDVATAIQEQNAQFAAGRIGAEPTNPDQPVALNYMVTTKGRLLTPEEFENIILKAQPDGSVLRVKDVARVELGAKDYNSVSKITGNPAVNIGIYLSPGANALATADLVTAKLAELSKRFPEGIAYKVPLDTTTFVRVSIEEVVHTLVEAMILVFLVVFLFLQNFRATLIPCLAVPVSIIGTFAGMYALGFTINTLTLFGMVLAIGIVVDDAIVVLENVERIMTAEHLSPRLATAKAMEEVTGPVIAIVLVLCAVFVPVAFLGGLTGQMYKQFAITIAVSVVISGLVALTLTPALCASLLKAGHREPNRFFRAFNRLFDKVTDGYTASVSFLLRHVVIALTLFAVLCAGALALFRVVPGGLVPDEDQGYIIAVNILPDGTSLRATEHIDDAMDALNAKDPVVEHQITITGLDLLTSTYRSNYGTLFIPLKPWEERRKPGESSFDFVKRVFGRGMSLPKSMTLAFNPPAITGMSNTGGFEAYLQSRGEGSVQDLATMTEKLVAEAKKYPALGRVATTFGANVPQLRVDLDRQKAKALGVAISDVYDAMQATFGSYYVNDFNKFGRTFRVQIQSDADFRDRPEDLRDVYVRSSKGEMIPLTALATIEKSTGPEVMERFNVFTAAKIMGQPADGHTSSEALAAMDKAAASVLPSDYTLAWTGSAYQEKAAQGSSMLVFGMGIVMVILILAAQYERWSLPFAVIMAVPFALFGAIAAVFGRGLSNDIYFQIALVTLIGLAAKNAILIVEFAVLEVQAGKTLSDAALSAAKLRFRPIVMTSLAFILGCLPLAISTGAGANSRHAIGTGVIGGMLGATLLAPLFIPVFFKLIMSLGALLGRKTPGPAAPDAPAGPPA</sequence>
<keyword evidence="11" id="KW-1185">Reference proteome</keyword>
<dbReference type="FunFam" id="1.20.1640.10:FF:000001">
    <property type="entry name" value="Efflux pump membrane transporter"/>
    <property type="match status" value="1"/>
</dbReference>
<feature type="transmembrane region" description="Helical" evidence="9">
    <location>
        <begin position="397"/>
        <end position="417"/>
    </location>
</feature>
<evidence type="ECO:0000313" key="11">
    <source>
        <dbReference type="Proteomes" id="UP000004662"/>
    </source>
</evidence>
<feature type="transmembrane region" description="Helical" evidence="9">
    <location>
        <begin position="970"/>
        <end position="989"/>
    </location>
</feature>
<dbReference type="PANTHER" id="PTHR32063:SF76">
    <property type="entry name" value="EFFLUX PUMP MEMBRANE TRANSPORTER"/>
    <property type="match status" value="1"/>
</dbReference>
<keyword evidence="3" id="KW-0813">Transport</keyword>
<keyword evidence="6 9" id="KW-0812">Transmembrane</keyword>
<dbReference type="GO" id="GO:0009636">
    <property type="term" value="P:response to toxic substance"/>
    <property type="evidence" value="ECO:0007669"/>
    <property type="project" value="UniProtKB-ARBA"/>
</dbReference>
<protein>
    <submittedName>
        <fullName evidence="10">Transporter, hydrophobe/amphiphile efflux-1 (HAE1) family</fullName>
    </submittedName>
</protein>
<gene>
    <name evidence="10" type="ORF">DFW101_0389</name>
</gene>
<dbReference type="STRING" id="694327.DFW101_0389"/>
<dbReference type="GO" id="GO:0005886">
    <property type="term" value="C:plasma membrane"/>
    <property type="evidence" value="ECO:0007669"/>
    <property type="project" value="UniProtKB-SubCell"/>
</dbReference>
<dbReference type="OrthoDB" id="9759330at2"/>
<comment type="similarity">
    <text evidence="2">Belongs to the resistance-nodulation-cell division (RND) (TC 2.A.6) family.</text>
</comment>
<keyword evidence="5" id="KW-0997">Cell inner membrane</keyword>
<dbReference type="Proteomes" id="UP000004662">
    <property type="component" value="Chromosome"/>
</dbReference>
<feature type="transmembrane region" description="Helical" evidence="9">
    <location>
        <begin position="896"/>
        <end position="918"/>
    </location>
</feature>
<keyword evidence="7 9" id="KW-1133">Transmembrane helix</keyword>
<organism evidence="10 11">
    <name type="scientific">Solidesulfovibrio carbinoliphilus subsp. oakridgensis</name>
    <dbReference type="NCBI Taxonomy" id="694327"/>
    <lineage>
        <taxon>Bacteria</taxon>
        <taxon>Pseudomonadati</taxon>
        <taxon>Thermodesulfobacteriota</taxon>
        <taxon>Desulfovibrionia</taxon>
        <taxon>Desulfovibrionales</taxon>
        <taxon>Desulfovibrionaceae</taxon>
        <taxon>Solidesulfovibrio</taxon>
    </lineage>
</organism>
<dbReference type="Gene3D" id="3.30.70.1320">
    <property type="entry name" value="Multidrug efflux transporter AcrB pore domain like"/>
    <property type="match status" value="1"/>
</dbReference>
<dbReference type="FunFam" id="3.30.70.1430:FF:000001">
    <property type="entry name" value="Efflux pump membrane transporter"/>
    <property type="match status" value="1"/>
</dbReference>
<evidence type="ECO:0000256" key="3">
    <source>
        <dbReference type="ARBA" id="ARBA00022448"/>
    </source>
</evidence>
<feature type="transmembrane region" description="Helical" evidence="9">
    <location>
        <begin position="474"/>
        <end position="501"/>
    </location>
</feature>